<reference evidence="7" key="1">
    <citation type="journal article" date="2020" name="Microbiol. Resour. Announc.">
        <title>Complete Genome Sequence of Adlercreutzia sp. Strain 8CFCBH1, a Potent Producer of Equol, Isolated from Healthy Japanese Feces.</title>
        <authorList>
            <person name="Ogata Y."/>
            <person name="Sakamoto M."/>
            <person name="Ohkuma M."/>
            <person name="Hattori M."/>
            <person name="Suda W."/>
        </authorList>
    </citation>
    <scope>NUCLEOTIDE SEQUENCE [LARGE SCALE GENOMIC DNA]</scope>
    <source>
        <strain evidence="7">8CFCBH1</strain>
    </source>
</reference>
<dbReference type="InterPro" id="IPR036388">
    <property type="entry name" value="WH-like_DNA-bd_sf"/>
</dbReference>
<feature type="transmembrane region" description="Helical" evidence="4">
    <location>
        <begin position="270"/>
        <end position="292"/>
    </location>
</feature>
<dbReference type="SUPFAM" id="SSF46894">
    <property type="entry name" value="C-terminal effector domain of the bipartite response regulators"/>
    <property type="match status" value="1"/>
</dbReference>
<feature type="transmembrane region" description="Helical" evidence="4">
    <location>
        <begin position="77"/>
        <end position="96"/>
    </location>
</feature>
<feature type="transmembrane region" description="Helical" evidence="4">
    <location>
        <begin position="169"/>
        <end position="187"/>
    </location>
</feature>
<gene>
    <name evidence="6" type="ORF">ADCFC_15000</name>
</gene>
<proteinExistence type="predicted"/>
<dbReference type="RefSeq" id="WP_114540232.1">
    <property type="nucleotide sequence ID" value="NZ_AP022829.1"/>
</dbReference>
<dbReference type="PANTHER" id="PTHR44688:SF16">
    <property type="entry name" value="DNA-BINDING TRANSCRIPTIONAL ACTIVATOR DEVR_DOSR"/>
    <property type="match status" value="1"/>
</dbReference>
<evidence type="ECO:0000256" key="1">
    <source>
        <dbReference type="ARBA" id="ARBA00023015"/>
    </source>
</evidence>
<evidence type="ECO:0000256" key="2">
    <source>
        <dbReference type="ARBA" id="ARBA00023125"/>
    </source>
</evidence>
<dbReference type="SMART" id="SM00421">
    <property type="entry name" value="HTH_LUXR"/>
    <property type="match status" value="1"/>
</dbReference>
<keyword evidence="3" id="KW-0804">Transcription</keyword>
<evidence type="ECO:0000313" key="7">
    <source>
        <dbReference type="Proteomes" id="UP000501727"/>
    </source>
</evidence>
<feature type="transmembrane region" description="Helical" evidence="4">
    <location>
        <begin position="361"/>
        <end position="383"/>
    </location>
</feature>
<dbReference type="PROSITE" id="PS50043">
    <property type="entry name" value="HTH_LUXR_2"/>
    <property type="match status" value="1"/>
</dbReference>
<dbReference type="InterPro" id="IPR000792">
    <property type="entry name" value="Tscrpt_reg_LuxR_C"/>
</dbReference>
<reference evidence="7" key="2">
    <citation type="submission" date="2020-03" db="EMBL/GenBank/DDBJ databases">
        <title>Complete Genome Sequence of Adlercreutzia sp. strain 8CFCBH1 Producing Equol, Isolated from Healthy Japanese Feces.</title>
        <authorList>
            <person name="Ogata Y."/>
            <person name="Sakamoto M."/>
            <person name="Ohkuma M."/>
            <person name="Hattori M."/>
            <person name="Suda W."/>
        </authorList>
    </citation>
    <scope>NUCLEOTIDE SEQUENCE [LARGE SCALE GENOMIC DNA]</scope>
    <source>
        <strain evidence="7">8CFCBH1</strain>
    </source>
</reference>
<evidence type="ECO:0000259" key="5">
    <source>
        <dbReference type="PROSITE" id="PS50043"/>
    </source>
</evidence>
<feature type="transmembrane region" description="Helical" evidence="4">
    <location>
        <begin position="108"/>
        <end position="130"/>
    </location>
</feature>
<feature type="transmembrane region" description="Helical" evidence="4">
    <location>
        <begin position="142"/>
        <end position="163"/>
    </location>
</feature>
<feature type="transmembrane region" description="Helical" evidence="4">
    <location>
        <begin position="239"/>
        <end position="258"/>
    </location>
</feature>
<feature type="transmembrane region" description="Helical" evidence="4">
    <location>
        <begin position="208"/>
        <end position="233"/>
    </location>
</feature>
<feature type="transmembrane region" description="Helical" evidence="4">
    <location>
        <begin position="298"/>
        <end position="317"/>
    </location>
</feature>
<feature type="transmembrane region" description="Helical" evidence="4">
    <location>
        <begin position="329"/>
        <end position="355"/>
    </location>
</feature>
<dbReference type="Gene3D" id="1.10.10.10">
    <property type="entry name" value="Winged helix-like DNA-binding domain superfamily/Winged helix DNA-binding domain"/>
    <property type="match status" value="1"/>
</dbReference>
<keyword evidence="4" id="KW-0472">Membrane</keyword>
<dbReference type="PRINTS" id="PR00038">
    <property type="entry name" value="HTHLUXR"/>
</dbReference>
<accession>A0A6F8SLP6</accession>
<dbReference type="AlphaFoldDB" id="A0A6F8SLP6"/>
<keyword evidence="4" id="KW-1133">Transmembrane helix</keyword>
<keyword evidence="7" id="KW-1185">Reference proteome</keyword>
<sequence length="488" mass="51636">MEKEQTTLSMVRLCLGFGLLLAISPLSSAVETVVSSMVLSARVVGWADQTVFAACFIGTIAAIARCSSKGFNVSHRAALLCAAMVAIETGMGLTALAEAGAAHDLASVLLTVSSALRGVGVAVFQVLYVCELAQASSRERHFDALLPLALVVSAVATLGMWALSFLFGPWPTIIAMTVLPIASLALFPRRPDPGDVEERAPRKSPAKIDMPLSTCVILGSFGVAQGCTWAVLYSMPGESLPLCSCLGFLVLDVFLLVAARKRPVGSESSLGAALRGVTLVTSFAFLVLPLLLPVSPRAAVFLMSVAWAAQILILIIVPMQMLDQLPVSVLSVIASGSFPVGVGVVLSSVVAGIVVGSSNGSSLGLSVITALACFCLVCSALLMPAGSFDARALGIREHLKTDDPIEHLRLRCDEVARKEGLTDREREVMFLLVQGLSRPRVAEALTVSEQTVKTHAKHIYEKLEVHSLREMVLLVETGRRYGDSPQDE</sequence>
<evidence type="ECO:0000256" key="3">
    <source>
        <dbReference type="ARBA" id="ARBA00023163"/>
    </source>
</evidence>
<keyword evidence="1" id="KW-0805">Transcription regulation</keyword>
<name>A0A6F8SLP6_9ACTN</name>
<keyword evidence="4" id="KW-0812">Transmembrane</keyword>
<keyword evidence="2" id="KW-0238">DNA-binding</keyword>
<protein>
    <recommendedName>
        <fullName evidence="5">HTH luxR-type domain-containing protein</fullName>
    </recommendedName>
</protein>
<dbReference type="GO" id="GO:0006355">
    <property type="term" value="P:regulation of DNA-templated transcription"/>
    <property type="evidence" value="ECO:0007669"/>
    <property type="project" value="InterPro"/>
</dbReference>
<dbReference type="Pfam" id="PF00196">
    <property type="entry name" value="GerE"/>
    <property type="match status" value="1"/>
</dbReference>
<dbReference type="InterPro" id="IPR016032">
    <property type="entry name" value="Sig_transdc_resp-reg_C-effctor"/>
</dbReference>
<feature type="transmembrane region" description="Helical" evidence="4">
    <location>
        <begin position="45"/>
        <end position="65"/>
    </location>
</feature>
<dbReference type="PANTHER" id="PTHR44688">
    <property type="entry name" value="DNA-BINDING TRANSCRIPTIONAL ACTIVATOR DEVR_DOSR"/>
    <property type="match status" value="1"/>
</dbReference>
<feature type="domain" description="HTH luxR-type" evidence="5">
    <location>
        <begin position="414"/>
        <end position="479"/>
    </location>
</feature>
<dbReference type="GO" id="GO:0003677">
    <property type="term" value="F:DNA binding"/>
    <property type="evidence" value="ECO:0007669"/>
    <property type="project" value="UniProtKB-KW"/>
</dbReference>
<dbReference type="KEGG" id="ahat:ADCFC_16220"/>
<organism evidence="6 7">
    <name type="scientific">Adlercreutzia hattorii</name>
    <dbReference type="NCBI Taxonomy" id="2707299"/>
    <lineage>
        <taxon>Bacteria</taxon>
        <taxon>Bacillati</taxon>
        <taxon>Actinomycetota</taxon>
        <taxon>Coriobacteriia</taxon>
        <taxon>Eggerthellales</taxon>
        <taxon>Eggerthellaceae</taxon>
        <taxon>Adlercreutzia</taxon>
    </lineage>
</organism>
<dbReference type="EMBL" id="AP022829">
    <property type="protein sequence ID" value="BCA89003.1"/>
    <property type="molecule type" value="Genomic_DNA"/>
</dbReference>
<evidence type="ECO:0000313" key="6">
    <source>
        <dbReference type="EMBL" id="BCA89003.1"/>
    </source>
</evidence>
<dbReference type="Proteomes" id="UP000501727">
    <property type="component" value="Chromosome"/>
</dbReference>
<evidence type="ECO:0000256" key="4">
    <source>
        <dbReference type="SAM" id="Phobius"/>
    </source>
</evidence>
<dbReference type="CDD" id="cd06170">
    <property type="entry name" value="LuxR_C_like"/>
    <property type="match status" value="1"/>
</dbReference>